<organism evidence="2 3">
    <name type="scientific">Spirodela intermedia</name>
    <name type="common">Intermediate duckweed</name>
    <dbReference type="NCBI Taxonomy" id="51605"/>
    <lineage>
        <taxon>Eukaryota</taxon>
        <taxon>Viridiplantae</taxon>
        <taxon>Streptophyta</taxon>
        <taxon>Embryophyta</taxon>
        <taxon>Tracheophyta</taxon>
        <taxon>Spermatophyta</taxon>
        <taxon>Magnoliopsida</taxon>
        <taxon>Liliopsida</taxon>
        <taxon>Araceae</taxon>
        <taxon>Lemnoideae</taxon>
        <taxon>Spirodela</taxon>
    </lineage>
</organism>
<dbReference type="EMBL" id="CACRZD030000399">
    <property type="protein sequence ID" value="CAA6675752.1"/>
    <property type="molecule type" value="Genomic_DNA"/>
</dbReference>
<evidence type="ECO:0000313" key="2">
    <source>
        <dbReference type="EMBL" id="CAA6675752.1"/>
    </source>
</evidence>
<protein>
    <submittedName>
        <fullName evidence="2">Uncharacterized protein</fullName>
    </submittedName>
</protein>
<sequence>MAETEDGDEVDDAEAEGGGKANGEEADGGDEGRQGGGGWRRLVDLDVLNIIFSWWHIL</sequence>
<gene>
    <name evidence="2" type="ORF">SI7747_UN022094</name>
</gene>
<comment type="caution">
    <text evidence="2">The sequence shown here is derived from an EMBL/GenBank/DDBJ whole genome shotgun (WGS) entry which is preliminary data.</text>
</comment>
<feature type="compositionally biased region" description="Acidic residues" evidence="1">
    <location>
        <begin position="1"/>
        <end position="15"/>
    </location>
</feature>
<feature type="region of interest" description="Disordered" evidence="1">
    <location>
        <begin position="1"/>
        <end position="39"/>
    </location>
</feature>
<proteinExistence type="predicted"/>
<dbReference type="Proteomes" id="UP001189122">
    <property type="component" value="Unassembled WGS sequence"/>
</dbReference>
<accession>A0ABN7ECW9</accession>
<evidence type="ECO:0000313" key="3">
    <source>
        <dbReference type="Proteomes" id="UP001189122"/>
    </source>
</evidence>
<evidence type="ECO:0000256" key="1">
    <source>
        <dbReference type="SAM" id="MobiDB-lite"/>
    </source>
</evidence>
<keyword evidence="3" id="KW-1185">Reference proteome</keyword>
<reference evidence="3" key="1">
    <citation type="journal article" date="2020" name="Sci. Rep.">
        <title>Chromosome-scale genome assembly for the duckweed Spirodela intermedia, integrating cytogenetic maps, PacBio and Oxford Nanopore libraries.</title>
        <authorList>
            <person name="Hoang P.T.N."/>
            <person name="Fiebig A."/>
            <person name="Novak P."/>
            <person name="Macas J."/>
            <person name="Cao H.X."/>
            <person name="Stepanenko A."/>
            <person name="Chen G."/>
            <person name="Borisjuk N."/>
            <person name="Scholz U."/>
            <person name="Schubert I."/>
        </authorList>
    </citation>
    <scope>NUCLEOTIDE SEQUENCE [LARGE SCALE GENOMIC DNA]</scope>
</reference>
<name>A0ABN7ECW9_SPIIN</name>